<dbReference type="InterPro" id="IPR004410">
    <property type="entry name" value="Malonyl_CoA-ACP_transAc_FabD"/>
</dbReference>
<evidence type="ECO:0000256" key="5">
    <source>
        <dbReference type="ARBA" id="ARBA00048462"/>
    </source>
</evidence>
<dbReference type="InterPro" id="IPR016036">
    <property type="entry name" value="Malonyl_transacylase_ACP-bd"/>
</dbReference>
<accession>A0A8T4HFQ4</accession>
<protein>
    <recommendedName>
        <fullName evidence="2 6">Malonyl CoA-acyl carrier protein transacylase</fullName>
        <ecNumber evidence="1 6">2.3.1.39</ecNumber>
    </recommendedName>
</protein>
<dbReference type="FunFam" id="3.30.70.250:FF:000001">
    <property type="entry name" value="Malonyl CoA-acyl carrier protein transacylase"/>
    <property type="match status" value="1"/>
</dbReference>
<dbReference type="Proteomes" id="UP000679691">
    <property type="component" value="Unassembled WGS sequence"/>
</dbReference>
<evidence type="ECO:0000256" key="3">
    <source>
        <dbReference type="ARBA" id="ARBA00022679"/>
    </source>
</evidence>
<dbReference type="NCBIfam" id="TIGR00128">
    <property type="entry name" value="fabD"/>
    <property type="match status" value="1"/>
</dbReference>
<comment type="caution">
    <text evidence="9">The sequence shown here is derived from an EMBL/GenBank/DDBJ whole genome shotgun (WGS) entry which is preliminary data.</text>
</comment>
<dbReference type="RefSeq" id="WP_353546993.1">
    <property type="nucleotide sequence ID" value="NZ_JAGKSB010000007.1"/>
</dbReference>
<sequence>MKTAYVFPGQGAQFVGMGQDLYNLNEETKALFEQANDILGFRITDIMFSGTEEQLKQTNVTQPAIFLHSVILAKALGDSFQPSMVAGHSLGEFSALVAAGALTFEDGLKLVAQRANTMQKACELQPSTMAAILGLEDQVVEDICAQVAEVVVAANYNCPGQLVISGSIEGIDKACALLTEAGAKRALKLNVGGAFHSPLMESAKVELQAAIEAVEIKSPACPIYQNVDAQPYTDPAAIKANLIAQLTGAVRWTQTVQNILADQAEAFVEVGPGNVLQGLVKKVDRKVATSAATVAG</sequence>
<comment type="similarity">
    <text evidence="6">Belongs to the fabD family.</text>
</comment>
<dbReference type="GO" id="GO:0005829">
    <property type="term" value="C:cytosol"/>
    <property type="evidence" value="ECO:0007669"/>
    <property type="project" value="TreeGrafter"/>
</dbReference>
<evidence type="ECO:0000256" key="7">
    <source>
        <dbReference type="PIRSR" id="PIRSR000446-1"/>
    </source>
</evidence>
<feature type="domain" description="Malonyl-CoA:ACP transacylase (MAT)" evidence="8">
    <location>
        <begin position="6"/>
        <end position="296"/>
    </location>
</feature>
<dbReference type="PANTHER" id="PTHR42681:SF1">
    <property type="entry name" value="MALONYL-COA-ACYL CARRIER PROTEIN TRANSACYLASE, MITOCHONDRIAL"/>
    <property type="match status" value="1"/>
</dbReference>
<dbReference type="SMART" id="SM00827">
    <property type="entry name" value="PKS_AT"/>
    <property type="match status" value="1"/>
</dbReference>
<evidence type="ECO:0000313" key="9">
    <source>
        <dbReference type="EMBL" id="MBP3943501.1"/>
    </source>
</evidence>
<dbReference type="InterPro" id="IPR050858">
    <property type="entry name" value="Mal-CoA-ACP_Trans/PKS_FabD"/>
</dbReference>
<dbReference type="GO" id="GO:0006633">
    <property type="term" value="P:fatty acid biosynthetic process"/>
    <property type="evidence" value="ECO:0007669"/>
    <property type="project" value="TreeGrafter"/>
</dbReference>
<reference evidence="9" key="1">
    <citation type="submission" date="2021-03" db="EMBL/GenBank/DDBJ databases">
        <authorList>
            <person name="Lu T."/>
            <person name="Wang Q."/>
            <person name="Han X."/>
        </authorList>
    </citation>
    <scope>NUCLEOTIDE SEQUENCE</scope>
    <source>
        <strain evidence="9">WQ 2009</strain>
    </source>
</reference>
<dbReference type="InterPro" id="IPR001227">
    <property type="entry name" value="Ac_transferase_dom_sf"/>
</dbReference>
<dbReference type="PIRSF" id="PIRSF000446">
    <property type="entry name" value="Mct"/>
    <property type="match status" value="1"/>
</dbReference>
<keyword evidence="10" id="KW-1185">Reference proteome</keyword>
<dbReference type="SUPFAM" id="SSF52151">
    <property type="entry name" value="FabD/lysophospholipase-like"/>
    <property type="match status" value="1"/>
</dbReference>
<name>A0A8T4HFQ4_9SPHI</name>
<dbReference type="EC" id="2.3.1.39" evidence="1 6"/>
<dbReference type="InterPro" id="IPR016035">
    <property type="entry name" value="Acyl_Trfase/lysoPLipase"/>
</dbReference>
<dbReference type="Gene3D" id="3.30.70.250">
    <property type="entry name" value="Malonyl-CoA ACP transacylase, ACP-binding"/>
    <property type="match status" value="1"/>
</dbReference>
<evidence type="ECO:0000256" key="4">
    <source>
        <dbReference type="ARBA" id="ARBA00023315"/>
    </source>
</evidence>
<dbReference type="AlphaFoldDB" id="A0A8T4HFQ4"/>
<evidence type="ECO:0000256" key="6">
    <source>
        <dbReference type="PIRNR" id="PIRNR000446"/>
    </source>
</evidence>
<dbReference type="Pfam" id="PF00698">
    <property type="entry name" value="Acyl_transf_1"/>
    <property type="match status" value="1"/>
</dbReference>
<keyword evidence="3 6" id="KW-0808">Transferase</keyword>
<dbReference type="PANTHER" id="PTHR42681">
    <property type="entry name" value="MALONYL-COA-ACYL CARRIER PROTEIN TRANSACYLASE, MITOCHONDRIAL"/>
    <property type="match status" value="1"/>
</dbReference>
<dbReference type="GO" id="GO:0004314">
    <property type="term" value="F:[acyl-carrier-protein] S-malonyltransferase activity"/>
    <property type="evidence" value="ECO:0007669"/>
    <property type="project" value="UniProtKB-EC"/>
</dbReference>
<keyword evidence="4 6" id="KW-0012">Acyltransferase</keyword>
<organism evidence="9 10">
    <name type="scientific">Rhinopithecimicrobium faecis</name>
    <dbReference type="NCBI Taxonomy" id="2820698"/>
    <lineage>
        <taxon>Bacteria</taxon>
        <taxon>Pseudomonadati</taxon>
        <taxon>Bacteroidota</taxon>
        <taxon>Sphingobacteriia</taxon>
        <taxon>Sphingobacteriales</taxon>
        <taxon>Sphingobacteriaceae</taxon>
        <taxon>Rhinopithecimicrobium</taxon>
    </lineage>
</organism>
<proteinExistence type="inferred from homology"/>
<dbReference type="EMBL" id="JAGKSB010000007">
    <property type="protein sequence ID" value="MBP3943501.1"/>
    <property type="molecule type" value="Genomic_DNA"/>
</dbReference>
<dbReference type="SUPFAM" id="SSF55048">
    <property type="entry name" value="Probable ACP-binding domain of malonyl-CoA ACP transacylase"/>
    <property type="match status" value="1"/>
</dbReference>
<dbReference type="InterPro" id="IPR024925">
    <property type="entry name" value="Malonyl_CoA-ACP_transAc"/>
</dbReference>
<evidence type="ECO:0000313" key="10">
    <source>
        <dbReference type="Proteomes" id="UP000679691"/>
    </source>
</evidence>
<dbReference type="InterPro" id="IPR014043">
    <property type="entry name" value="Acyl_transferase_dom"/>
</dbReference>
<evidence type="ECO:0000256" key="2">
    <source>
        <dbReference type="ARBA" id="ARBA00018953"/>
    </source>
</evidence>
<evidence type="ECO:0000256" key="1">
    <source>
        <dbReference type="ARBA" id="ARBA00013258"/>
    </source>
</evidence>
<gene>
    <name evidence="9" type="primary">fabD</name>
    <name evidence="9" type="ORF">J5U18_07980</name>
</gene>
<feature type="active site" evidence="7">
    <location>
        <position position="89"/>
    </location>
</feature>
<comment type="catalytic activity">
    <reaction evidence="5 6">
        <text>holo-[ACP] + malonyl-CoA = malonyl-[ACP] + CoA</text>
        <dbReference type="Rhea" id="RHEA:41792"/>
        <dbReference type="Rhea" id="RHEA-COMP:9623"/>
        <dbReference type="Rhea" id="RHEA-COMP:9685"/>
        <dbReference type="ChEBI" id="CHEBI:57287"/>
        <dbReference type="ChEBI" id="CHEBI:57384"/>
        <dbReference type="ChEBI" id="CHEBI:64479"/>
        <dbReference type="ChEBI" id="CHEBI:78449"/>
        <dbReference type="EC" id="2.3.1.39"/>
    </reaction>
</comment>
<feature type="active site" evidence="7">
    <location>
        <position position="196"/>
    </location>
</feature>
<evidence type="ECO:0000259" key="8">
    <source>
        <dbReference type="SMART" id="SM00827"/>
    </source>
</evidence>
<dbReference type="Gene3D" id="3.40.366.10">
    <property type="entry name" value="Malonyl-Coenzyme A Acyl Carrier Protein, domain 2"/>
    <property type="match status" value="1"/>
</dbReference>